<dbReference type="PANTHER" id="PTHR30349:SF81">
    <property type="entry name" value="TYROSINE RECOMBINASE XERC"/>
    <property type="match status" value="1"/>
</dbReference>
<dbReference type="GO" id="GO:0009037">
    <property type="term" value="F:tyrosine-based site-specific recombinase activity"/>
    <property type="evidence" value="ECO:0007669"/>
    <property type="project" value="UniProtKB-UniRule"/>
</dbReference>
<comment type="caution">
    <text evidence="15">The sequence shown here is derived from an EMBL/GenBank/DDBJ whole genome shotgun (WGS) entry which is preliminary data.</text>
</comment>
<dbReference type="CDD" id="cd00798">
    <property type="entry name" value="INT_XerDC_C"/>
    <property type="match status" value="1"/>
</dbReference>
<dbReference type="NCBIfam" id="NF001399">
    <property type="entry name" value="PRK00283.1"/>
    <property type="match status" value="1"/>
</dbReference>
<evidence type="ECO:0000256" key="12">
    <source>
        <dbReference type="SAM" id="MobiDB-lite"/>
    </source>
</evidence>
<keyword evidence="16" id="KW-1185">Reference proteome</keyword>
<reference evidence="15 16" key="1">
    <citation type="submission" date="2020-04" db="EMBL/GenBank/DDBJ databases">
        <authorList>
            <consortium name="Desulfovibrio sp. FSS-1 genome sequencing consortium"/>
            <person name="Shimoshige H."/>
            <person name="Kobayashi H."/>
            <person name="Maekawa T."/>
        </authorList>
    </citation>
    <scope>NUCLEOTIDE SEQUENCE [LARGE SCALE GENOMIC DNA]</scope>
    <source>
        <strain evidence="15 16">SIID29052-01</strain>
    </source>
</reference>
<evidence type="ECO:0000256" key="3">
    <source>
        <dbReference type="ARBA" id="ARBA00015810"/>
    </source>
</evidence>
<feature type="domain" description="Core-binding (CB)" evidence="14">
    <location>
        <begin position="10"/>
        <end position="95"/>
    </location>
</feature>
<accession>A0A6V8M0S4</accession>
<evidence type="ECO:0000256" key="7">
    <source>
        <dbReference type="ARBA" id="ARBA00022908"/>
    </source>
</evidence>
<dbReference type="GO" id="GO:0005737">
    <property type="term" value="C:cytoplasm"/>
    <property type="evidence" value="ECO:0007669"/>
    <property type="project" value="UniProtKB-SubCell"/>
</dbReference>
<feature type="active site" evidence="11">
    <location>
        <position position="156"/>
    </location>
</feature>
<evidence type="ECO:0000256" key="2">
    <source>
        <dbReference type="ARBA" id="ARBA00010450"/>
    </source>
</evidence>
<comment type="function">
    <text evidence="11">Site-specific tyrosine recombinase, which acts by catalyzing the cutting and rejoining of the recombining DNA molecules. The XerC-XerD complex is essential to convert dimers of the bacterial chromosome into monomers to permit their segregation at cell division. It also contributes to the segregational stability of plasmids.</text>
</comment>
<dbReference type="PANTHER" id="PTHR30349">
    <property type="entry name" value="PHAGE INTEGRASE-RELATED"/>
    <property type="match status" value="1"/>
</dbReference>
<dbReference type="NCBIfam" id="TIGR02225">
    <property type="entry name" value="recomb_XerD"/>
    <property type="match status" value="1"/>
</dbReference>
<dbReference type="InterPro" id="IPR002104">
    <property type="entry name" value="Integrase_catalytic"/>
</dbReference>
<evidence type="ECO:0000259" key="13">
    <source>
        <dbReference type="PROSITE" id="PS51898"/>
    </source>
</evidence>
<dbReference type="InterPro" id="IPR044068">
    <property type="entry name" value="CB"/>
</dbReference>
<dbReference type="GO" id="GO:0007059">
    <property type="term" value="P:chromosome segregation"/>
    <property type="evidence" value="ECO:0007669"/>
    <property type="project" value="UniProtKB-UniRule"/>
</dbReference>
<keyword evidence="4 11" id="KW-0963">Cytoplasm</keyword>
<dbReference type="AlphaFoldDB" id="A0A6V8M0S4"/>
<feature type="active site" evidence="11">
    <location>
        <position position="275"/>
    </location>
</feature>
<feature type="active site" evidence="11">
    <location>
        <position position="249"/>
    </location>
</feature>
<feature type="active site" evidence="11">
    <location>
        <position position="252"/>
    </location>
</feature>
<keyword evidence="10 11" id="KW-0131">Cell cycle</keyword>
<evidence type="ECO:0000313" key="16">
    <source>
        <dbReference type="Proteomes" id="UP000494245"/>
    </source>
</evidence>
<evidence type="ECO:0000256" key="4">
    <source>
        <dbReference type="ARBA" id="ARBA00022490"/>
    </source>
</evidence>
<dbReference type="InterPro" id="IPR013762">
    <property type="entry name" value="Integrase-like_cat_sf"/>
</dbReference>
<keyword evidence="8 11" id="KW-0238">DNA-binding</keyword>
<gene>
    <name evidence="15" type="primary">xerD_5</name>
    <name evidence="11" type="synonym">xerD</name>
    <name evidence="15" type="ORF">NNJEOMEG_03710</name>
</gene>
<dbReference type="InterPro" id="IPR004107">
    <property type="entry name" value="Integrase_SAM-like_N"/>
</dbReference>
<evidence type="ECO:0000256" key="11">
    <source>
        <dbReference type="HAMAP-Rule" id="MF_01807"/>
    </source>
</evidence>
<dbReference type="Proteomes" id="UP000494245">
    <property type="component" value="Unassembled WGS sequence"/>
</dbReference>
<evidence type="ECO:0000256" key="5">
    <source>
        <dbReference type="ARBA" id="ARBA00022618"/>
    </source>
</evidence>
<proteinExistence type="inferred from homology"/>
<name>A0A6V8M0S4_9BACT</name>
<dbReference type="Gene3D" id="1.10.150.130">
    <property type="match status" value="1"/>
</dbReference>
<feature type="active site" description="O-(3'-phospho-DNA)-tyrosine intermediate" evidence="11">
    <location>
        <position position="284"/>
    </location>
</feature>
<comment type="subunit">
    <text evidence="11">Forms a cyclic heterotetrameric complex composed of two molecules of XerC and two molecules of XerD.</text>
</comment>
<dbReference type="HAMAP" id="MF_01807">
    <property type="entry name" value="Recomb_XerD"/>
    <property type="match status" value="1"/>
</dbReference>
<dbReference type="EMBL" id="BLTE01000024">
    <property type="protein sequence ID" value="GFK95839.1"/>
    <property type="molecule type" value="Genomic_DNA"/>
</dbReference>
<feature type="domain" description="Tyr recombinase" evidence="13">
    <location>
        <begin position="116"/>
        <end position="297"/>
    </location>
</feature>
<dbReference type="Pfam" id="PF02899">
    <property type="entry name" value="Phage_int_SAM_1"/>
    <property type="match status" value="1"/>
</dbReference>
<dbReference type="InterPro" id="IPR050090">
    <property type="entry name" value="Tyrosine_recombinase_XerCD"/>
</dbReference>
<evidence type="ECO:0000313" key="15">
    <source>
        <dbReference type="EMBL" id="GFK95839.1"/>
    </source>
</evidence>
<dbReference type="InterPro" id="IPR023009">
    <property type="entry name" value="Tyrosine_recombinase_XerC/XerD"/>
</dbReference>
<dbReference type="SUPFAM" id="SSF56349">
    <property type="entry name" value="DNA breaking-rejoining enzymes"/>
    <property type="match status" value="1"/>
</dbReference>
<organism evidence="15 16">
    <name type="scientific">Fundidesulfovibrio magnetotacticus</name>
    <dbReference type="NCBI Taxonomy" id="2730080"/>
    <lineage>
        <taxon>Bacteria</taxon>
        <taxon>Pseudomonadati</taxon>
        <taxon>Thermodesulfobacteriota</taxon>
        <taxon>Desulfovibrionia</taxon>
        <taxon>Desulfovibrionales</taxon>
        <taxon>Desulfovibrionaceae</taxon>
        <taxon>Fundidesulfovibrio</taxon>
    </lineage>
</organism>
<dbReference type="SUPFAM" id="SSF47823">
    <property type="entry name" value="lambda integrase-like, N-terminal domain"/>
    <property type="match status" value="1"/>
</dbReference>
<keyword evidence="6 11" id="KW-0159">Chromosome partition</keyword>
<dbReference type="PROSITE" id="PS51898">
    <property type="entry name" value="TYR_RECOMBINASE"/>
    <property type="match status" value="1"/>
</dbReference>
<evidence type="ECO:0000256" key="1">
    <source>
        <dbReference type="ARBA" id="ARBA00004496"/>
    </source>
</evidence>
<dbReference type="Gene3D" id="1.10.443.10">
    <property type="entry name" value="Intergrase catalytic core"/>
    <property type="match status" value="1"/>
</dbReference>
<evidence type="ECO:0000256" key="10">
    <source>
        <dbReference type="ARBA" id="ARBA00023306"/>
    </source>
</evidence>
<dbReference type="PROSITE" id="PS51900">
    <property type="entry name" value="CB"/>
    <property type="match status" value="1"/>
</dbReference>
<dbReference type="HAMAP" id="MF_01808">
    <property type="entry name" value="Recomb_XerC_XerD"/>
    <property type="match status" value="1"/>
</dbReference>
<comment type="subcellular location">
    <subcellularLocation>
        <location evidence="1 11">Cytoplasm</location>
    </subcellularLocation>
</comment>
<evidence type="ECO:0000259" key="14">
    <source>
        <dbReference type="PROSITE" id="PS51900"/>
    </source>
</evidence>
<protein>
    <recommendedName>
        <fullName evidence="3 11">Tyrosine recombinase XerD</fullName>
    </recommendedName>
</protein>
<evidence type="ECO:0000256" key="6">
    <source>
        <dbReference type="ARBA" id="ARBA00022829"/>
    </source>
</evidence>
<sequence length="317" mass="35467">MSTKTKQQRGAPHPWVDAWLEHLLVVKGLSENSLAAYSQDMLQYHEFLEVRASSVETATDQTIFLYLMFLRQKGLTSRSLARMLSSMRGFYAHAVAEGWLEASPAALIETPKLPRTLPDVLTREEMDALLSRPDLSTPLGFRDRAMLELLYAAGLRVSELVSLTPLDFDSQTGVLRVFGKGSKERLAPIHALAQDLLARYLQTVRQAFRPVQDVLFLNRSGKGLTRQAVWKLIKRYALEAGIRKEISPHSLRHSFATHLLEGGADLRTVQLLLGHADISATEIYTHVQAERLMGVHRSHHPRSKAPAGASKTSRKDS</sequence>
<keyword evidence="7 11" id="KW-0229">DNA integration</keyword>
<dbReference type="RefSeq" id="WP_235957035.1">
    <property type="nucleotide sequence ID" value="NZ_BLTE01000024.1"/>
</dbReference>
<dbReference type="InterPro" id="IPR011932">
    <property type="entry name" value="Recomb_XerD"/>
</dbReference>
<feature type="region of interest" description="Disordered" evidence="12">
    <location>
        <begin position="295"/>
        <end position="317"/>
    </location>
</feature>
<keyword evidence="5 11" id="KW-0132">Cell division</keyword>
<dbReference type="GO" id="GO:0006313">
    <property type="term" value="P:DNA transposition"/>
    <property type="evidence" value="ECO:0007669"/>
    <property type="project" value="UniProtKB-UniRule"/>
</dbReference>
<comment type="similarity">
    <text evidence="2 11">Belongs to the 'phage' integrase family. XerD subfamily.</text>
</comment>
<dbReference type="GO" id="GO:0003677">
    <property type="term" value="F:DNA binding"/>
    <property type="evidence" value="ECO:0007669"/>
    <property type="project" value="UniProtKB-UniRule"/>
</dbReference>
<evidence type="ECO:0000256" key="8">
    <source>
        <dbReference type="ARBA" id="ARBA00023125"/>
    </source>
</evidence>
<dbReference type="InterPro" id="IPR010998">
    <property type="entry name" value="Integrase_recombinase_N"/>
</dbReference>
<evidence type="ECO:0000256" key="9">
    <source>
        <dbReference type="ARBA" id="ARBA00023172"/>
    </source>
</evidence>
<feature type="active site" evidence="11">
    <location>
        <position position="180"/>
    </location>
</feature>
<dbReference type="InterPro" id="IPR011010">
    <property type="entry name" value="DNA_brk_join_enz"/>
</dbReference>
<dbReference type="Pfam" id="PF00589">
    <property type="entry name" value="Phage_integrase"/>
    <property type="match status" value="1"/>
</dbReference>
<keyword evidence="9 11" id="KW-0233">DNA recombination</keyword>
<reference evidence="15 16" key="2">
    <citation type="submission" date="2020-05" db="EMBL/GenBank/DDBJ databases">
        <title>Draft genome sequence of Desulfovibrio sp. strainFSS-1.</title>
        <authorList>
            <person name="Shimoshige H."/>
            <person name="Kobayashi H."/>
            <person name="Maekawa T."/>
        </authorList>
    </citation>
    <scope>NUCLEOTIDE SEQUENCE [LARGE SCALE GENOMIC DNA]</scope>
    <source>
        <strain evidence="15 16">SIID29052-01</strain>
    </source>
</reference>
<dbReference type="GO" id="GO:0051301">
    <property type="term" value="P:cell division"/>
    <property type="evidence" value="ECO:0007669"/>
    <property type="project" value="UniProtKB-KW"/>
</dbReference>